<feature type="compositionally biased region" description="Basic and acidic residues" evidence="1">
    <location>
        <begin position="395"/>
        <end position="408"/>
    </location>
</feature>
<reference evidence="2 3" key="1">
    <citation type="journal article" date="2023" name="Commun. Biol.">
        <title>Genome analysis of Parmales, the sister group of diatoms, reveals the evolutionary specialization of diatoms from phago-mixotrophs to photoautotrophs.</title>
        <authorList>
            <person name="Ban H."/>
            <person name="Sato S."/>
            <person name="Yoshikawa S."/>
            <person name="Yamada K."/>
            <person name="Nakamura Y."/>
            <person name="Ichinomiya M."/>
            <person name="Sato N."/>
            <person name="Blanc-Mathieu R."/>
            <person name="Endo H."/>
            <person name="Kuwata A."/>
            <person name="Ogata H."/>
        </authorList>
    </citation>
    <scope>NUCLEOTIDE SEQUENCE [LARGE SCALE GENOMIC DNA]</scope>
</reference>
<feature type="region of interest" description="Disordered" evidence="1">
    <location>
        <begin position="323"/>
        <end position="417"/>
    </location>
</feature>
<dbReference type="EMBL" id="BRYB01000442">
    <property type="protein sequence ID" value="GMI30109.1"/>
    <property type="molecule type" value="Genomic_DNA"/>
</dbReference>
<proteinExistence type="predicted"/>
<evidence type="ECO:0000313" key="3">
    <source>
        <dbReference type="Proteomes" id="UP001165060"/>
    </source>
</evidence>
<organism evidence="2 3">
    <name type="scientific">Tetraparma gracilis</name>
    <dbReference type="NCBI Taxonomy" id="2962635"/>
    <lineage>
        <taxon>Eukaryota</taxon>
        <taxon>Sar</taxon>
        <taxon>Stramenopiles</taxon>
        <taxon>Ochrophyta</taxon>
        <taxon>Bolidophyceae</taxon>
        <taxon>Parmales</taxon>
        <taxon>Triparmaceae</taxon>
        <taxon>Tetraparma</taxon>
    </lineage>
</organism>
<comment type="caution">
    <text evidence="2">The sequence shown here is derived from an EMBL/GenBank/DDBJ whole genome shotgun (WGS) entry which is preliminary data.</text>
</comment>
<dbReference type="Proteomes" id="UP001165060">
    <property type="component" value="Unassembled WGS sequence"/>
</dbReference>
<name>A0ABQ6MQI3_9STRA</name>
<keyword evidence="3" id="KW-1185">Reference proteome</keyword>
<protein>
    <submittedName>
        <fullName evidence="2">Uncharacterized protein</fullName>
    </submittedName>
</protein>
<feature type="compositionally biased region" description="Basic residues" evidence="1">
    <location>
        <begin position="327"/>
        <end position="340"/>
    </location>
</feature>
<gene>
    <name evidence="2" type="ORF">TeGR_g7659</name>
</gene>
<sequence>MVARRLGETTVSPDRVVLNFCHNLFQLLKEPAADRFGKTPSLVEKMFDVAGGKKTVTSYGHHEDEDNIQEGISCISALCARGSPEITQIVSTHEKMPNIIKPCNRALTDPRMDRRTWASVLLQVVMTSTQPHIPMPFIEFVADMEADFIGQIERIRLTCLLSACVKYCDQKQMLVALSVVTPLASPKVQGYDVSVGYNCSITIFQVVFRALNELGTILPEVRANLICGPMSAVLRVDPAANSTLTLLEKSAIKRVQSVKALQAKLKGHPEKQQQVDPFDEIGKLVQLIPLLKVRAEHERKVAANADKKAARLVYELEMEAEQEEKVKAKKSKKKANKKNKKAVEKTKKEEGEREKEEKEEKERKNLLSTLRAGEEERGAREAAAAADDPWAAVERGLREDAAGGVKEEGGEESAENADEAIRMLMENQSKGTGAGTKSKEVEELEKKIAELDLPPPPVEVFRKQTEIDEIPDDWEASDLL</sequence>
<feature type="compositionally biased region" description="Basic and acidic residues" evidence="1">
    <location>
        <begin position="341"/>
        <end position="365"/>
    </location>
</feature>
<accession>A0ABQ6MQI3</accession>
<evidence type="ECO:0000313" key="2">
    <source>
        <dbReference type="EMBL" id="GMI30109.1"/>
    </source>
</evidence>
<evidence type="ECO:0000256" key="1">
    <source>
        <dbReference type="SAM" id="MobiDB-lite"/>
    </source>
</evidence>